<keyword evidence="1" id="KW-0812">Transmembrane</keyword>
<organism evidence="2 3">
    <name type="scientific">Ajellomyces capsulatus (strain G186AR / H82 / ATCC MYA-2454 / RMSCC 2432)</name>
    <name type="common">Darling's disease fungus</name>
    <name type="synonym">Histoplasma capsulatum</name>
    <dbReference type="NCBI Taxonomy" id="447093"/>
    <lineage>
        <taxon>Eukaryota</taxon>
        <taxon>Fungi</taxon>
        <taxon>Dikarya</taxon>
        <taxon>Ascomycota</taxon>
        <taxon>Pezizomycotina</taxon>
        <taxon>Eurotiomycetes</taxon>
        <taxon>Eurotiomycetidae</taxon>
        <taxon>Onygenales</taxon>
        <taxon>Ajellomycetaceae</taxon>
        <taxon>Histoplasma</taxon>
    </lineage>
</organism>
<dbReference type="PANTHER" id="PTHR18640">
    <property type="entry name" value="SOLUTE CARRIER FAMILY 10 MEMBER 7"/>
    <property type="match status" value="1"/>
</dbReference>
<dbReference type="AlphaFoldDB" id="C0NWA0"/>
<dbReference type="Gene3D" id="1.20.1530.20">
    <property type="match status" value="1"/>
</dbReference>
<dbReference type="RefSeq" id="XP_045284686.1">
    <property type="nucleotide sequence ID" value="XM_045434479.1"/>
</dbReference>
<protein>
    <submittedName>
        <fullName evidence="2">Uncharacterized protein</fullName>
    </submittedName>
</protein>
<sequence length="476" mass="52203">MGPQSISPTPPREEKSSLCTTIFKFVLRQWLLIGLNIGCALAYYFPEVGKHGGIIRSEYTILYGAVALIFLISGLSIPSDKLLQHLLNFRLHLKTQGISFLVIPAIMTGLVRLVDTTDHAEKIDRHVLAGYIILACLPTTIVSNVVMTRAAGGDEAAALVEVFIANIIAPFIAPGWAVTLMPESRAFGVWKESNGDLQGIYRSVFKQLGLSAFLPLVVGQLIRWKWAEKTVWVMKTFYLVKWSSVCLIVIVWSSFSTSFATGAFQSLSHETVAFITLFNILFYTCLTGLSLVIAYPPSAVIPQARPATAKPSVTTVIISKKAKLHSLLQAFLARLIKRTPPLETIAICFCGPAKSAGFGIPMVYAMYPMVNLRLVAKLTVPVILYTLEQIVCAHFMVYFFKRWGERSVGDWREKEKRVPGEGGGLGAGCERGDFSVSTGAGGTSEDMQETLHDCADVIENDVERGEKVVGKFTEIG</sequence>
<dbReference type="PANTHER" id="PTHR18640:SF5">
    <property type="entry name" value="SODIUM_BILE ACID COTRANSPORTER 7"/>
    <property type="match status" value="1"/>
</dbReference>
<dbReference type="STRING" id="447093.C0NWA0"/>
<dbReference type="InterPro" id="IPR016833">
    <property type="entry name" value="Put_Na-Bile_cotransptr"/>
</dbReference>
<dbReference type="EMBL" id="GG663374">
    <property type="protein sequence ID" value="EEH04205.1"/>
    <property type="molecule type" value="Genomic_DNA"/>
</dbReference>
<dbReference type="Proteomes" id="UP000001631">
    <property type="component" value="Unassembled WGS sequence"/>
</dbReference>
<evidence type="ECO:0000313" key="3">
    <source>
        <dbReference type="Proteomes" id="UP000001631"/>
    </source>
</evidence>
<feature type="transmembrane region" description="Helical" evidence="1">
    <location>
        <begin position="272"/>
        <end position="295"/>
    </location>
</feature>
<dbReference type="Pfam" id="PF13593">
    <property type="entry name" value="SBF_like"/>
    <property type="match status" value="1"/>
</dbReference>
<keyword evidence="3" id="KW-1185">Reference proteome</keyword>
<feature type="transmembrane region" description="Helical" evidence="1">
    <location>
        <begin position="344"/>
        <end position="367"/>
    </location>
</feature>
<evidence type="ECO:0000313" key="2">
    <source>
        <dbReference type="EMBL" id="EEH04205.1"/>
    </source>
</evidence>
<gene>
    <name evidence="2" type="ORF">HCBG_07430</name>
</gene>
<evidence type="ECO:0000256" key="1">
    <source>
        <dbReference type="SAM" id="Phobius"/>
    </source>
</evidence>
<reference evidence="2" key="1">
    <citation type="submission" date="2009-02" db="EMBL/GenBank/DDBJ databases">
        <title>The Genome Sequence of Ajellomyces capsulatus strain G186AR.</title>
        <authorList>
            <consortium name="The Broad Institute Genome Sequencing Platform"/>
            <person name="Champion M."/>
            <person name="Cuomo C."/>
            <person name="Ma L.-J."/>
            <person name="Henn M.R."/>
            <person name="Sil A."/>
            <person name="Goldman B."/>
            <person name="Young S.K."/>
            <person name="Kodira C.D."/>
            <person name="Zeng Q."/>
            <person name="Koehrsen M."/>
            <person name="Alvarado L."/>
            <person name="Berlin A."/>
            <person name="Borenstein D."/>
            <person name="Chen Z."/>
            <person name="Engels R."/>
            <person name="Freedman E."/>
            <person name="Gellesch M."/>
            <person name="Goldberg J."/>
            <person name="Griggs A."/>
            <person name="Gujja S."/>
            <person name="Heiman D."/>
            <person name="Hepburn T."/>
            <person name="Howarth C."/>
            <person name="Jen D."/>
            <person name="Larson L."/>
            <person name="Lewis B."/>
            <person name="Mehta T."/>
            <person name="Park D."/>
            <person name="Pearson M."/>
            <person name="Roberts A."/>
            <person name="Saif S."/>
            <person name="Shea T."/>
            <person name="Shenoy N."/>
            <person name="Sisk P."/>
            <person name="Stolte C."/>
            <person name="Sykes S."/>
            <person name="Walk T."/>
            <person name="White J."/>
            <person name="Yandava C."/>
            <person name="Klein B."/>
            <person name="McEwen J.G."/>
            <person name="Puccia R."/>
            <person name="Goldman G.H."/>
            <person name="Felipe M.S."/>
            <person name="Nino-Vega G."/>
            <person name="San-Blas G."/>
            <person name="Taylor J."/>
            <person name="Mendoza L."/>
            <person name="Galagan J."/>
            <person name="Nusbaum C."/>
            <person name="Birren B."/>
        </authorList>
    </citation>
    <scope>NUCLEOTIDE SEQUENCE</scope>
    <source>
        <strain evidence="2">G186AR</strain>
    </source>
</reference>
<dbReference type="FunCoup" id="C0NWA0">
    <property type="interactions" value="360"/>
</dbReference>
<feature type="transmembrane region" description="Helical" evidence="1">
    <location>
        <begin position="97"/>
        <end position="114"/>
    </location>
</feature>
<name>C0NWA0_AJECG</name>
<dbReference type="HOGENOM" id="CLU_039013_3_1_1"/>
<accession>C0NWA0</accession>
<feature type="transmembrane region" description="Helical" evidence="1">
    <location>
        <begin position="126"/>
        <end position="146"/>
    </location>
</feature>
<keyword evidence="1" id="KW-0472">Membrane</keyword>
<feature type="transmembrane region" description="Helical" evidence="1">
    <location>
        <begin position="25"/>
        <end position="45"/>
    </location>
</feature>
<dbReference type="GO" id="GO:0005886">
    <property type="term" value="C:plasma membrane"/>
    <property type="evidence" value="ECO:0007669"/>
    <property type="project" value="TreeGrafter"/>
</dbReference>
<feature type="transmembrane region" description="Helical" evidence="1">
    <location>
        <begin position="60"/>
        <end position="77"/>
    </location>
</feature>
<keyword evidence="1" id="KW-1133">Transmembrane helix</keyword>
<dbReference type="GeneID" id="69040446"/>
<proteinExistence type="predicted"/>
<feature type="transmembrane region" description="Helical" evidence="1">
    <location>
        <begin position="158"/>
        <end position="179"/>
    </location>
</feature>
<feature type="transmembrane region" description="Helical" evidence="1">
    <location>
        <begin position="379"/>
        <end position="400"/>
    </location>
</feature>
<feature type="transmembrane region" description="Helical" evidence="1">
    <location>
        <begin position="239"/>
        <end position="260"/>
    </location>
</feature>
<dbReference type="InParanoid" id="C0NWA0"/>
<dbReference type="InterPro" id="IPR038770">
    <property type="entry name" value="Na+/solute_symporter_sf"/>
</dbReference>